<sequence length="47" mass="5328">MRLASKFRHFSIPGILDTLGTLSTLDTLSTLSTLNFRHLIVTIIHIY</sequence>
<protein>
    <submittedName>
        <fullName evidence="1">Uncharacterized protein</fullName>
    </submittedName>
</protein>
<comment type="caution">
    <text evidence="1">The sequence shown here is derived from an EMBL/GenBank/DDBJ whole genome shotgun (WGS) entry which is preliminary data.</text>
</comment>
<accession>X1AUY1</accession>
<evidence type="ECO:0000313" key="1">
    <source>
        <dbReference type="EMBL" id="GAG73087.1"/>
    </source>
</evidence>
<name>X1AUY1_9ZZZZ</name>
<dbReference type="EMBL" id="BART01003230">
    <property type="protein sequence ID" value="GAG73087.1"/>
    <property type="molecule type" value="Genomic_DNA"/>
</dbReference>
<proteinExistence type="predicted"/>
<organism evidence="1">
    <name type="scientific">marine sediment metagenome</name>
    <dbReference type="NCBI Taxonomy" id="412755"/>
    <lineage>
        <taxon>unclassified sequences</taxon>
        <taxon>metagenomes</taxon>
        <taxon>ecological metagenomes</taxon>
    </lineage>
</organism>
<reference evidence="1" key="1">
    <citation type="journal article" date="2014" name="Front. Microbiol.">
        <title>High frequency of phylogenetically diverse reductive dehalogenase-homologous genes in deep subseafloor sedimentary metagenomes.</title>
        <authorList>
            <person name="Kawai M."/>
            <person name="Futagami T."/>
            <person name="Toyoda A."/>
            <person name="Takaki Y."/>
            <person name="Nishi S."/>
            <person name="Hori S."/>
            <person name="Arai W."/>
            <person name="Tsubouchi T."/>
            <person name="Morono Y."/>
            <person name="Uchiyama I."/>
            <person name="Ito T."/>
            <person name="Fujiyama A."/>
            <person name="Inagaki F."/>
            <person name="Takami H."/>
        </authorList>
    </citation>
    <scope>NUCLEOTIDE SEQUENCE</scope>
    <source>
        <strain evidence="1">Expedition CK06-06</strain>
    </source>
</reference>
<gene>
    <name evidence="1" type="ORF">S01H4_09105</name>
</gene>
<dbReference type="AlphaFoldDB" id="X1AUY1"/>